<name>A0A0C2MES6_THEKT</name>
<protein>
    <submittedName>
        <fullName evidence="1">Uncharacterized protein</fullName>
    </submittedName>
</protein>
<dbReference type="EMBL" id="JWZT01005716">
    <property type="protein sequence ID" value="KII60261.1"/>
    <property type="molecule type" value="Genomic_DNA"/>
</dbReference>
<sequence>MLKHHDILSYGGFIKYLVYQNSEKWENITERALNRRCSSDTDKETYDVLDRKLVGDTIITLSLHTVPSEHGFASLRKTPDHFFILQKSEINHNKKLCIQHSINLSFGLRFKILSSVVFRGYKFTDLITKHYHENYLIHTEFLFDSLSSLAVESKMKESFLKLRGKLVERHNAKHCISQVPEAQ</sequence>
<dbReference type="Proteomes" id="UP000031668">
    <property type="component" value="Unassembled WGS sequence"/>
</dbReference>
<dbReference type="AlphaFoldDB" id="A0A0C2MES6"/>
<reference evidence="1 2" key="1">
    <citation type="journal article" date="2014" name="Genome Biol. Evol.">
        <title>The genome of the myxosporean Thelohanellus kitauei shows adaptations to nutrient acquisition within its fish host.</title>
        <authorList>
            <person name="Yang Y."/>
            <person name="Xiong J."/>
            <person name="Zhou Z."/>
            <person name="Huo F."/>
            <person name="Miao W."/>
            <person name="Ran C."/>
            <person name="Liu Y."/>
            <person name="Zhang J."/>
            <person name="Feng J."/>
            <person name="Wang M."/>
            <person name="Wang M."/>
            <person name="Wang L."/>
            <person name="Yao B."/>
        </authorList>
    </citation>
    <scope>NUCLEOTIDE SEQUENCE [LARGE SCALE GENOMIC DNA]</scope>
    <source>
        <strain evidence="1">Wuqing</strain>
    </source>
</reference>
<dbReference type="OrthoDB" id="10588364at2759"/>
<evidence type="ECO:0000313" key="1">
    <source>
        <dbReference type="EMBL" id="KII60261.1"/>
    </source>
</evidence>
<accession>A0A0C2MES6</accession>
<gene>
    <name evidence="1" type="ORF">RF11_11403</name>
</gene>
<evidence type="ECO:0000313" key="2">
    <source>
        <dbReference type="Proteomes" id="UP000031668"/>
    </source>
</evidence>
<proteinExistence type="predicted"/>
<keyword evidence="2" id="KW-1185">Reference proteome</keyword>
<comment type="caution">
    <text evidence="1">The sequence shown here is derived from an EMBL/GenBank/DDBJ whole genome shotgun (WGS) entry which is preliminary data.</text>
</comment>
<organism evidence="1 2">
    <name type="scientific">Thelohanellus kitauei</name>
    <name type="common">Myxosporean</name>
    <dbReference type="NCBI Taxonomy" id="669202"/>
    <lineage>
        <taxon>Eukaryota</taxon>
        <taxon>Metazoa</taxon>
        <taxon>Cnidaria</taxon>
        <taxon>Myxozoa</taxon>
        <taxon>Myxosporea</taxon>
        <taxon>Bivalvulida</taxon>
        <taxon>Platysporina</taxon>
        <taxon>Myxobolidae</taxon>
        <taxon>Thelohanellus</taxon>
    </lineage>
</organism>